<evidence type="ECO:0000256" key="3">
    <source>
        <dbReference type="ARBA" id="ARBA00022694"/>
    </source>
</evidence>
<dbReference type="CDD" id="cd05398">
    <property type="entry name" value="NT_ClassII-CCAase"/>
    <property type="match status" value="1"/>
</dbReference>
<dbReference type="Pfam" id="PF12627">
    <property type="entry name" value="PolyA_pol_RNAbd"/>
    <property type="match status" value="1"/>
</dbReference>
<dbReference type="InterPro" id="IPR032828">
    <property type="entry name" value="PolyA_RNA-bd"/>
</dbReference>
<feature type="domain" description="tRNA nucleotidyltransferase/poly(A) polymerase RNA and SrmB- binding" evidence="10">
    <location>
        <begin position="181"/>
        <end position="238"/>
    </location>
</feature>
<dbReference type="SUPFAM" id="SSF81891">
    <property type="entry name" value="Poly A polymerase C-terminal region-like"/>
    <property type="match status" value="1"/>
</dbReference>
<dbReference type="AlphaFoldDB" id="A0A2V3V0X5"/>
<dbReference type="EMBL" id="QJJM01000008">
    <property type="protein sequence ID" value="PXW74468.1"/>
    <property type="molecule type" value="Genomic_DNA"/>
</dbReference>
<dbReference type="InterPro" id="IPR043519">
    <property type="entry name" value="NT_sf"/>
</dbReference>
<dbReference type="SUPFAM" id="SSF81301">
    <property type="entry name" value="Nucleotidyltransferase"/>
    <property type="match status" value="1"/>
</dbReference>
<evidence type="ECO:0000313" key="12">
    <source>
        <dbReference type="Proteomes" id="UP000248014"/>
    </source>
</evidence>
<dbReference type="GO" id="GO:0000049">
    <property type="term" value="F:tRNA binding"/>
    <property type="evidence" value="ECO:0007669"/>
    <property type="project" value="TreeGrafter"/>
</dbReference>
<comment type="caution">
    <text evidence="11">The sequence shown here is derived from an EMBL/GenBank/DDBJ whole genome shotgun (WGS) entry which is preliminary data.</text>
</comment>
<keyword evidence="6" id="KW-0547">Nucleotide-binding</keyword>
<name>A0A2V3V0X5_9SPHN</name>
<dbReference type="InterPro" id="IPR050264">
    <property type="entry name" value="Bact_CCA-adding_enz_type3_sf"/>
</dbReference>
<dbReference type="GO" id="GO:0000166">
    <property type="term" value="F:nucleotide binding"/>
    <property type="evidence" value="ECO:0007669"/>
    <property type="project" value="UniProtKB-KW"/>
</dbReference>
<keyword evidence="12" id="KW-1185">Reference proteome</keyword>
<keyword evidence="7" id="KW-0460">Magnesium</keyword>
<dbReference type="GO" id="GO:0046872">
    <property type="term" value="F:metal ion binding"/>
    <property type="evidence" value="ECO:0007669"/>
    <property type="project" value="UniProtKB-KW"/>
</dbReference>
<dbReference type="PANTHER" id="PTHR46173:SF1">
    <property type="entry name" value="CCA TRNA NUCLEOTIDYLTRANSFERASE 1, MITOCHONDRIAL"/>
    <property type="match status" value="1"/>
</dbReference>
<feature type="domain" description="Poly A polymerase head" evidence="9">
    <location>
        <begin position="29"/>
        <end position="151"/>
    </location>
</feature>
<evidence type="ECO:0000256" key="8">
    <source>
        <dbReference type="RuleBase" id="RU003953"/>
    </source>
</evidence>
<dbReference type="RefSeq" id="WP_110299150.1">
    <property type="nucleotide sequence ID" value="NZ_QJJM01000008.1"/>
</dbReference>
<dbReference type="Pfam" id="PF01743">
    <property type="entry name" value="PolyA_pol"/>
    <property type="match status" value="1"/>
</dbReference>
<accession>A0A2V3V0X5</accession>
<keyword evidence="2 8" id="KW-0808">Transferase</keyword>
<evidence type="ECO:0000256" key="6">
    <source>
        <dbReference type="ARBA" id="ARBA00022741"/>
    </source>
</evidence>
<protein>
    <submittedName>
        <fullName evidence="11">Poly(A) polymerase</fullName>
    </submittedName>
</protein>
<comment type="similarity">
    <text evidence="8">Belongs to the tRNA nucleotidyltransferase/poly(A) polymerase family.</text>
</comment>
<dbReference type="Gene3D" id="3.30.460.10">
    <property type="entry name" value="Beta Polymerase, domain 2"/>
    <property type="match status" value="1"/>
</dbReference>
<dbReference type="GO" id="GO:0016779">
    <property type="term" value="F:nucleotidyltransferase activity"/>
    <property type="evidence" value="ECO:0007669"/>
    <property type="project" value="UniProtKB-KW"/>
</dbReference>
<evidence type="ECO:0000259" key="9">
    <source>
        <dbReference type="Pfam" id="PF01743"/>
    </source>
</evidence>
<reference evidence="11 12" key="1">
    <citation type="submission" date="2018-05" db="EMBL/GenBank/DDBJ databases">
        <title>Genomic Encyclopedia of Type Strains, Phase IV (KMG-IV): sequencing the most valuable type-strain genomes for metagenomic binning, comparative biology and taxonomic classification.</title>
        <authorList>
            <person name="Goeker M."/>
        </authorList>
    </citation>
    <scope>NUCLEOTIDE SEQUENCE [LARGE SCALE GENOMIC DNA]</scope>
    <source>
        <strain evidence="11 12">DSM 3183</strain>
    </source>
</reference>
<evidence type="ECO:0000256" key="1">
    <source>
        <dbReference type="ARBA" id="ARBA00001946"/>
    </source>
</evidence>
<dbReference type="Proteomes" id="UP000248014">
    <property type="component" value="Unassembled WGS sequence"/>
</dbReference>
<comment type="cofactor">
    <cofactor evidence="1">
        <name>Mg(2+)</name>
        <dbReference type="ChEBI" id="CHEBI:18420"/>
    </cofactor>
</comment>
<organism evidence="11 12">
    <name type="scientific">Blastomonas natatoria</name>
    <dbReference type="NCBI Taxonomy" id="34015"/>
    <lineage>
        <taxon>Bacteria</taxon>
        <taxon>Pseudomonadati</taxon>
        <taxon>Pseudomonadota</taxon>
        <taxon>Alphaproteobacteria</taxon>
        <taxon>Sphingomonadales</taxon>
        <taxon>Sphingomonadaceae</taxon>
        <taxon>Blastomonas</taxon>
    </lineage>
</organism>
<dbReference type="OrthoDB" id="9805698at2"/>
<dbReference type="PANTHER" id="PTHR46173">
    <property type="entry name" value="CCA TRNA NUCLEOTIDYLTRANSFERASE 1, MITOCHONDRIAL"/>
    <property type="match status" value="1"/>
</dbReference>
<sequence length="399" mass="43521">MTRIAAAWSQREDLKAMLAALDPDGGQCRYVGGAVRDALLGIEATDIDIATRLLPEEVIARLEQAGLRAVPTGLAHGTVTAVLPGGPVEITTLRRDVTTDGRHAEVAFTDDWREDAARRDFTINALFADPATLDVTDFFNGLADLEARLVRFIGDAGERILEDHLRILRYFRFHARFGGAVDADAMAACTRHAQRLKALSRERIARELLLLLGSADPLRSVRLMEQCGIWPVILPEMAQDGLDRLADLLSREQTVGAERNALLRLAALLPEDPLLSDTVAARLRLSKAQRLAMARYATPWPAGGTARQIAAQVQPEDLIAPWLLLRAPETLLQGGWQSLQGWQVPAFPLGGRDIIALGINAGPDVARALGEIRRRWIAEDFPDSARLGEIASEVVVQAG</sequence>
<dbReference type="GO" id="GO:0008033">
    <property type="term" value="P:tRNA processing"/>
    <property type="evidence" value="ECO:0007669"/>
    <property type="project" value="UniProtKB-KW"/>
</dbReference>
<keyword evidence="5" id="KW-0479">Metal-binding</keyword>
<keyword evidence="8" id="KW-0694">RNA-binding</keyword>
<dbReference type="Gene3D" id="1.10.3090.10">
    <property type="entry name" value="cca-adding enzyme, domain 2"/>
    <property type="match status" value="1"/>
</dbReference>
<dbReference type="InterPro" id="IPR002646">
    <property type="entry name" value="PolA_pol_head_dom"/>
</dbReference>
<evidence type="ECO:0000259" key="10">
    <source>
        <dbReference type="Pfam" id="PF12627"/>
    </source>
</evidence>
<gene>
    <name evidence="11" type="ORF">C7451_108129</name>
</gene>
<evidence type="ECO:0000313" key="11">
    <source>
        <dbReference type="EMBL" id="PXW74468.1"/>
    </source>
</evidence>
<keyword evidence="3" id="KW-0819">tRNA processing</keyword>
<proteinExistence type="inferred from homology"/>
<evidence type="ECO:0000256" key="4">
    <source>
        <dbReference type="ARBA" id="ARBA00022695"/>
    </source>
</evidence>
<evidence type="ECO:0000256" key="7">
    <source>
        <dbReference type="ARBA" id="ARBA00022842"/>
    </source>
</evidence>
<keyword evidence="4" id="KW-0548">Nucleotidyltransferase</keyword>
<evidence type="ECO:0000256" key="5">
    <source>
        <dbReference type="ARBA" id="ARBA00022723"/>
    </source>
</evidence>
<evidence type="ECO:0000256" key="2">
    <source>
        <dbReference type="ARBA" id="ARBA00022679"/>
    </source>
</evidence>